<sequence length="463" mass="52325">MTNSPKFPLMKFVPALQEVSPPDHTMEQVQPHPSTFQIIPPVDELKYKRLYGNGARIYFNMVECCAHVLCDRQTEWKEPICHALVPPRDTIVHRPDMQVPFSLPHIMIVCGAVNLVALVDSGCEVTCMNEEHFNHLQQTLSFPLLPVSSTHLRGAMGQRSCRVRFQGWIQFHILGQNLSFQHAFLSVKNLVRPVILGVDWLSMVNAEVNFPQRSISIQQDNTVSQVPFYDFDGSAVSPVSASYGNVAAVTHSPSPLLITFHNLYPKLLAEGVANDSMISQKLEELNGVGASERVLFGNLLTNFRFLFNLYPGRTHKYQHVIKLHDSTPFVKRPYPIPFSLRAEVNKTIKNMLELGVIKRESSPYASPMTVVRKKDGSVRVCLDARMLNSRMIADHEAPTPPEEIFNSLSTVRYLSTIDLRASYWQIPLSPGSAFWPQNCGCFFYSRHGRYFGTGNSTVHFPLR</sequence>
<organism evidence="5">
    <name type="scientific">Photinus pyralis</name>
    <name type="common">Common eastern firefly</name>
    <name type="synonym">Lampyris pyralis</name>
    <dbReference type="NCBI Taxonomy" id="7054"/>
    <lineage>
        <taxon>Eukaryota</taxon>
        <taxon>Metazoa</taxon>
        <taxon>Ecdysozoa</taxon>
        <taxon>Arthropoda</taxon>
        <taxon>Hexapoda</taxon>
        <taxon>Insecta</taxon>
        <taxon>Pterygota</taxon>
        <taxon>Neoptera</taxon>
        <taxon>Endopterygota</taxon>
        <taxon>Coleoptera</taxon>
        <taxon>Polyphaga</taxon>
        <taxon>Elateriformia</taxon>
        <taxon>Elateroidea</taxon>
        <taxon>Lampyridae</taxon>
        <taxon>Lampyrinae</taxon>
        <taxon>Photinus</taxon>
    </lineage>
</organism>
<keyword evidence="4" id="KW-0378">Hydrolase</keyword>
<dbReference type="AlphaFoldDB" id="A0A1Y1NCN6"/>
<protein>
    <recommendedName>
        <fullName evidence="6">Reverse transcriptase domain-containing protein</fullName>
    </recommendedName>
</protein>
<evidence type="ECO:0000256" key="4">
    <source>
        <dbReference type="ARBA" id="ARBA00022759"/>
    </source>
</evidence>
<dbReference type="Gene3D" id="3.30.70.270">
    <property type="match status" value="1"/>
</dbReference>
<dbReference type="InterPro" id="IPR021109">
    <property type="entry name" value="Peptidase_aspartic_dom_sf"/>
</dbReference>
<evidence type="ECO:0008006" key="6">
    <source>
        <dbReference type="Google" id="ProtNLM"/>
    </source>
</evidence>
<evidence type="ECO:0000313" key="5">
    <source>
        <dbReference type="EMBL" id="JAV95702.1"/>
    </source>
</evidence>
<evidence type="ECO:0000256" key="3">
    <source>
        <dbReference type="ARBA" id="ARBA00022722"/>
    </source>
</evidence>
<dbReference type="InterPro" id="IPR043502">
    <property type="entry name" value="DNA/RNA_pol_sf"/>
</dbReference>
<dbReference type="PANTHER" id="PTHR37984">
    <property type="entry name" value="PROTEIN CBG26694"/>
    <property type="match status" value="1"/>
</dbReference>
<dbReference type="InterPro" id="IPR050951">
    <property type="entry name" value="Retrovirus_Pol_polyprotein"/>
</dbReference>
<dbReference type="Gene3D" id="2.40.70.10">
    <property type="entry name" value="Acid Proteases"/>
    <property type="match status" value="1"/>
</dbReference>
<proteinExistence type="predicted"/>
<dbReference type="CDD" id="cd00303">
    <property type="entry name" value="retropepsin_like"/>
    <property type="match status" value="1"/>
</dbReference>
<dbReference type="GO" id="GO:0004519">
    <property type="term" value="F:endonuclease activity"/>
    <property type="evidence" value="ECO:0007669"/>
    <property type="project" value="UniProtKB-KW"/>
</dbReference>
<dbReference type="PANTHER" id="PTHR37984:SF5">
    <property type="entry name" value="PROTEIN NYNRIN-LIKE"/>
    <property type="match status" value="1"/>
</dbReference>
<dbReference type="SUPFAM" id="SSF56672">
    <property type="entry name" value="DNA/RNA polymerases"/>
    <property type="match status" value="1"/>
</dbReference>
<keyword evidence="1" id="KW-0808">Transferase</keyword>
<evidence type="ECO:0000256" key="1">
    <source>
        <dbReference type="ARBA" id="ARBA00022679"/>
    </source>
</evidence>
<dbReference type="SUPFAM" id="SSF50630">
    <property type="entry name" value="Acid proteases"/>
    <property type="match status" value="1"/>
</dbReference>
<dbReference type="FunFam" id="3.10.10.10:FF:000014">
    <property type="entry name" value="Uncharacterized protein"/>
    <property type="match status" value="1"/>
</dbReference>
<accession>A0A1Y1NCN6</accession>
<dbReference type="CDD" id="cd01647">
    <property type="entry name" value="RT_LTR"/>
    <property type="match status" value="1"/>
</dbReference>
<evidence type="ECO:0000256" key="2">
    <source>
        <dbReference type="ARBA" id="ARBA00022695"/>
    </source>
</evidence>
<keyword evidence="2" id="KW-0548">Nucleotidyltransferase</keyword>
<reference evidence="5" key="1">
    <citation type="journal article" date="2016" name="Sci. Rep.">
        <title>Molecular characterization of firefly nuptial gifts: a multi-omics approach sheds light on postcopulatory sexual selection.</title>
        <authorList>
            <person name="Al-Wathiqui N."/>
            <person name="Fallon T.R."/>
            <person name="South A."/>
            <person name="Weng J.K."/>
            <person name="Lewis S.M."/>
        </authorList>
    </citation>
    <scope>NUCLEOTIDE SEQUENCE</scope>
</reference>
<keyword evidence="4" id="KW-0255">Endonuclease</keyword>
<dbReference type="EMBL" id="GEZM01006590">
    <property type="protein sequence ID" value="JAV95702.1"/>
    <property type="molecule type" value="Transcribed_RNA"/>
</dbReference>
<dbReference type="InterPro" id="IPR043128">
    <property type="entry name" value="Rev_trsase/Diguanyl_cyclase"/>
</dbReference>
<dbReference type="GO" id="GO:0071897">
    <property type="term" value="P:DNA biosynthetic process"/>
    <property type="evidence" value="ECO:0007669"/>
    <property type="project" value="UniProtKB-ARBA"/>
</dbReference>
<name>A0A1Y1NCN6_PHOPY</name>
<dbReference type="Gene3D" id="3.10.10.10">
    <property type="entry name" value="HIV Type 1 Reverse Transcriptase, subunit A, domain 1"/>
    <property type="match status" value="1"/>
</dbReference>
<keyword evidence="3" id="KW-0540">Nuclease</keyword>
<dbReference type="GO" id="GO:0016779">
    <property type="term" value="F:nucleotidyltransferase activity"/>
    <property type="evidence" value="ECO:0007669"/>
    <property type="project" value="UniProtKB-KW"/>
</dbReference>